<organism evidence="2 4">
    <name type="scientific">Synechococcus phage S-CAM7</name>
    <dbReference type="NCBI Taxonomy" id="1883368"/>
    <lineage>
        <taxon>Viruses</taxon>
        <taxon>Duplodnaviria</taxon>
        <taxon>Heunggongvirae</taxon>
        <taxon>Uroviricota</taxon>
        <taxon>Caudoviricetes</taxon>
        <taxon>Pantevenvirales</taxon>
        <taxon>Kyanoviridae</taxon>
        <taxon>Mazuvirus</taxon>
        <taxon>Mazuvirus scam7</taxon>
    </lineage>
</organism>
<evidence type="ECO:0000313" key="5">
    <source>
        <dbReference type="Proteomes" id="UP000510897"/>
    </source>
</evidence>
<name>A0A1D8KUP2_9CAUD</name>
<reference evidence="3 5" key="2">
    <citation type="submission" date="2020-06" db="EMBL/GenBank/DDBJ databases">
        <authorList>
            <person name="Puxty R.J."/>
            <person name="Weihe C."/>
            <person name="Marston M.F."/>
            <person name="Martiny J.B.H."/>
        </authorList>
    </citation>
    <scope>NUCLEOTIDE SEQUENCE [LARGE SCALE GENOMIC DNA]</scope>
    <source>
        <strain evidence="3">0809CC03</strain>
    </source>
</reference>
<dbReference type="EMBL" id="KU686213">
    <property type="protein sequence ID" value="AOV62398.1"/>
    <property type="molecule type" value="Genomic_DNA"/>
</dbReference>
<dbReference type="EMBL" id="MT586120">
    <property type="protein sequence ID" value="QLF86262.1"/>
    <property type="molecule type" value="Genomic_DNA"/>
</dbReference>
<reference evidence="2 4" key="1">
    <citation type="journal article" date="2016" name="Virology">
        <title>The genomic content and context of auxiliary metabolic genes in marine cyanomyoviruses.</title>
        <authorList>
            <person name="Crummett L.T."/>
            <person name="Puxty R.J."/>
            <person name="Weihe C."/>
            <person name="Marston M.F."/>
            <person name="Martiny J.B."/>
        </authorList>
    </citation>
    <scope>NUCLEOTIDE SEQUENCE [LARGE SCALE GENOMIC DNA]</scope>
    <source>
        <strain evidence="2">0910SB42</strain>
    </source>
</reference>
<dbReference type="Pfam" id="PF13529">
    <property type="entry name" value="Peptidase_C39_2"/>
    <property type="match status" value="1"/>
</dbReference>
<protein>
    <recommendedName>
        <fullName evidence="1">Peptidase C39-like domain-containing protein</fullName>
    </recommendedName>
</protein>
<dbReference type="Gene3D" id="3.90.70.10">
    <property type="entry name" value="Cysteine proteinases"/>
    <property type="match status" value="1"/>
</dbReference>
<dbReference type="InterPro" id="IPR039564">
    <property type="entry name" value="Peptidase_C39-like"/>
</dbReference>
<dbReference type="Proteomes" id="UP000510897">
    <property type="component" value="Segment"/>
</dbReference>
<evidence type="ECO:0000313" key="3">
    <source>
        <dbReference type="EMBL" id="QLF86262.1"/>
    </source>
</evidence>
<reference evidence="3 5" key="3">
    <citation type="submission" date="2020-07" db="EMBL/GenBank/DDBJ databases">
        <title>Signatures of coevolution in a cyanophage population.</title>
        <authorList>
            <person name="Abebe J."/>
        </authorList>
    </citation>
    <scope>NUCLEOTIDE SEQUENCE [LARGE SCALE GENOMIC DNA]</scope>
    <source>
        <strain evidence="3">0809CC03</strain>
    </source>
</reference>
<gene>
    <name evidence="3" type="ORF">CC030809_00214</name>
    <name evidence="2" type="ORF">S420910_210</name>
</gene>
<sequence>MGGLNKPPGLFIMKIELKNFFKYYNDGLPHHKNSVDKLAEKIAKLAPELLEDDAEWVSIYRNQSVDNDGDQELVLPVLYYPQTDNYTQPERTCNSSACAMALEYFKPGTLHGPKGDDEYIREVFQVGDTTDHWVQTEILRNHGIESTFKYDLDFDDLDKELENRRPVVIGILHRGPLYAPSGGHMIVVIGRTEKGDYIVHDPYGDLYDGYTSTVYNGSSAVYERRVLEKRWTCDGSRSGWGRVFFPQ</sequence>
<dbReference type="Proteomes" id="UP000226384">
    <property type="component" value="Segment"/>
</dbReference>
<accession>A0A1D8KUP2</accession>
<proteinExistence type="predicted"/>
<evidence type="ECO:0000313" key="4">
    <source>
        <dbReference type="Proteomes" id="UP000226384"/>
    </source>
</evidence>
<feature type="domain" description="Peptidase C39-like" evidence="1">
    <location>
        <begin position="76"/>
        <end position="203"/>
    </location>
</feature>
<evidence type="ECO:0000259" key="1">
    <source>
        <dbReference type="Pfam" id="PF13529"/>
    </source>
</evidence>
<evidence type="ECO:0000313" key="2">
    <source>
        <dbReference type="EMBL" id="AOV62398.1"/>
    </source>
</evidence>